<evidence type="ECO:0000313" key="1">
    <source>
        <dbReference type="EMBL" id="KAH7847341.1"/>
    </source>
</evidence>
<protein>
    <submittedName>
        <fullName evidence="1">Uncharacterized protein</fullName>
    </submittedName>
</protein>
<comment type="caution">
    <text evidence="1">The sequence shown here is derived from an EMBL/GenBank/DDBJ whole genome shotgun (WGS) entry which is preliminary data.</text>
</comment>
<keyword evidence="2" id="KW-1185">Reference proteome</keyword>
<dbReference type="EMBL" id="CM037155">
    <property type="protein sequence ID" value="KAH7847341.1"/>
    <property type="molecule type" value="Genomic_DNA"/>
</dbReference>
<reference evidence="1 2" key="1">
    <citation type="journal article" date="2021" name="Hortic Res">
        <title>High-quality reference genome and annotation aids understanding of berry development for evergreen blueberry (Vaccinium darrowii).</title>
        <authorList>
            <person name="Yu J."/>
            <person name="Hulse-Kemp A.M."/>
            <person name="Babiker E."/>
            <person name="Staton M."/>
        </authorList>
    </citation>
    <scope>NUCLEOTIDE SEQUENCE [LARGE SCALE GENOMIC DNA]</scope>
    <source>
        <strain evidence="2">cv. NJ 8807/NJ 8810</strain>
        <tissue evidence="1">Young leaf</tissue>
    </source>
</reference>
<dbReference type="Proteomes" id="UP000828048">
    <property type="component" value="Chromosome 5"/>
</dbReference>
<gene>
    <name evidence="1" type="ORF">Vadar_024947</name>
</gene>
<evidence type="ECO:0000313" key="2">
    <source>
        <dbReference type="Proteomes" id="UP000828048"/>
    </source>
</evidence>
<accession>A0ACB7Y1V6</accession>
<organism evidence="1 2">
    <name type="scientific">Vaccinium darrowii</name>
    <dbReference type="NCBI Taxonomy" id="229202"/>
    <lineage>
        <taxon>Eukaryota</taxon>
        <taxon>Viridiplantae</taxon>
        <taxon>Streptophyta</taxon>
        <taxon>Embryophyta</taxon>
        <taxon>Tracheophyta</taxon>
        <taxon>Spermatophyta</taxon>
        <taxon>Magnoliopsida</taxon>
        <taxon>eudicotyledons</taxon>
        <taxon>Gunneridae</taxon>
        <taxon>Pentapetalae</taxon>
        <taxon>asterids</taxon>
        <taxon>Ericales</taxon>
        <taxon>Ericaceae</taxon>
        <taxon>Vaccinioideae</taxon>
        <taxon>Vaccinieae</taxon>
        <taxon>Vaccinium</taxon>
    </lineage>
</organism>
<name>A0ACB7Y1V6_9ERIC</name>
<proteinExistence type="predicted"/>
<sequence>MADSLLNSNHLDSKTLNSLSPSHILLDCTKDSRNVDSQVQNGVTLSDLRSNDGCCFDDDSNIDSVLCVSGSRLVRTGFKKTNLTENIVKFVNAGGGNMNGLGNSANFITSDTSFVGGDVLRTEERISDDGDLGPLYQSARFGNFCYQFDNLPAGDYLIDLHFAEIINTNGPKGMRVLSELDIYSIVGANKPLQLLDVRVTVGEDGMIQIRFEGVNGNPVVSGICIKEAPKVLAPQVKQGSLVCKHCAAELDSSAENRLIRMRSTAKYEKKIEDLSTQCQLKTNECYEAWMSLTAANEELQKVRMDLDNKSFENLCLDRDKGMQEAKLRDISSRYEQERRFLVVAIDELRRNIKTMKEEHSQLSREAHECADSIPDLNSMVMAVQALVSQYDDLKKKYSEEQARTKQLFNQIQEAKGNIRVFCRCRPLNKEEILSGYATVVDFNAAKDGDLGILTGGSTKKLYKFDRVYTPKDDQVDVFEDASPMVTSVLDGYNVCIFAYGQTGTGKTFTMEGTELNRGVNYRTLEQLFKVAEERKDTYTYKISVSVLEVYNEQIRDLLATSSTSKKLEIRQASEGAHHVPGIVEARVENIKEVWDVLQAGSNARAVGSNNINEHSSRSHCLLCIVVRAKNEINGECTQSKLWLVDLAGSERLAKTEAQGDRLKEAQNINRSLSALGDVISALASKSSHIPYRNSKLTHLLQDSLGGDSKTLMFVQISPSMQDVGETVSSLNFATRVRGVELGPSKRQIDMGELQKLKLQLDKVKQECRSKDEFLRESRENFQYLEDKFKAKDQICRSQQENLKEVGRQLESKTELCKQMEKQFLQLSQGMRDKEDICSSLQQQVNELQDKLRECEEVGSKTLQHKVQEFEDKLKKKAHEFELHTMALQGKVMELEKKLKLQRCDTESQLLHEKVKELEEKLRQQEEAESENVPPLFSTEKSTKATPKERRTPSTTKSPQDTDLQSLCLKSSNRRLSNGSSVLLKGTDSLRELRRKRDLQNGGIENSFVLSAPSTEKKLLPVEHNKARNIDPSKAFARVTRTTKPFPTSQRFFSSKQVAGVKEKDNSTRGWLR</sequence>